<accession>A0AAD0SKW8</accession>
<dbReference type="EMBL" id="NXIC01000009">
    <property type="protein sequence ID" value="RXI24723.1"/>
    <property type="molecule type" value="Genomic_DNA"/>
</dbReference>
<dbReference type="RefSeq" id="WP_066429266.1">
    <property type="nucleotide sequence ID" value="NZ_CP032099.1"/>
</dbReference>
<keyword evidence="5" id="KW-1185">Reference proteome</keyword>
<dbReference type="GeneID" id="61750521"/>
<reference evidence="3 5" key="1">
    <citation type="submission" date="2017-09" db="EMBL/GenBank/DDBJ databases">
        <title>Genomics of the genus Arcobacter.</title>
        <authorList>
            <person name="Perez-Cataluna A."/>
            <person name="Figueras M.J."/>
            <person name="Salas-Masso N."/>
        </authorList>
    </citation>
    <scope>NUCLEOTIDE SEQUENCE [LARGE SCALE GENOMIC DNA]</scope>
    <source>
        <strain evidence="3 5">LMG 6621</strain>
    </source>
</reference>
<evidence type="ECO:0000313" key="3">
    <source>
        <dbReference type="EMBL" id="RXI24723.1"/>
    </source>
</evidence>
<evidence type="ECO:0000313" key="5">
    <source>
        <dbReference type="Proteomes" id="UP000290580"/>
    </source>
</evidence>
<evidence type="ECO:0000313" key="2">
    <source>
        <dbReference type="EMBL" id="AXX84592.1"/>
    </source>
</evidence>
<dbReference type="EMBL" id="CP032099">
    <property type="protein sequence ID" value="AXX84592.1"/>
    <property type="molecule type" value="Genomic_DNA"/>
</dbReference>
<organism evidence="2 4">
    <name type="scientific">Aliarcobacter skirrowii CCUG 10374</name>
    <dbReference type="NCBI Taxonomy" id="1032239"/>
    <lineage>
        <taxon>Bacteria</taxon>
        <taxon>Pseudomonadati</taxon>
        <taxon>Campylobacterota</taxon>
        <taxon>Epsilonproteobacteria</taxon>
        <taxon>Campylobacterales</taxon>
        <taxon>Arcobacteraceae</taxon>
        <taxon>Aliarcobacter</taxon>
    </lineage>
</organism>
<evidence type="ECO:0000313" key="4">
    <source>
        <dbReference type="Proteomes" id="UP000262029"/>
    </source>
</evidence>
<reference evidence="2 4" key="2">
    <citation type="submission" date="2018-08" db="EMBL/GenBank/DDBJ databases">
        <title>Complete genome of the Arcobacter skirrowii type strain LMG 6621.</title>
        <authorList>
            <person name="Miller W.G."/>
            <person name="Yee E."/>
            <person name="Bono J.L."/>
        </authorList>
    </citation>
    <scope>NUCLEOTIDE SEQUENCE [LARGE SCALE GENOMIC DNA]</scope>
    <source>
        <strain evidence="2 4">CCUG 10374</strain>
    </source>
</reference>
<protein>
    <submittedName>
        <fullName evidence="2">Uncharacterized protein</fullName>
    </submittedName>
</protein>
<proteinExistence type="predicted"/>
<sequence length="59" mass="6419">MFGNSKDKALLKDSSNNVDGTIKNPHDNPNNAAQHQASQNSSHNSPPYKLTCVYTTFVA</sequence>
<name>A0AAD0SKW8_9BACT</name>
<feature type="region of interest" description="Disordered" evidence="1">
    <location>
        <begin position="1"/>
        <end position="48"/>
    </location>
</feature>
<evidence type="ECO:0000256" key="1">
    <source>
        <dbReference type="SAM" id="MobiDB-lite"/>
    </source>
</evidence>
<feature type="compositionally biased region" description="Low complexity" evidence="1">
    <location>
        <begin position="28"/>
        <end position="47"/>
    </location>
</feature>
<dbReference type="Proteomes" id="UP000262029">
    <property type="component" value="Chromosome"/>
</dbReference>
<dbReference type="AlphaFoldDB" id="A0AAD0SKW8"/>
<dbReference type="Proteomes" id="UP000290580">
    <property type="component" value="Unassembled WGS sequence"/>
</dbReference>
<gene>
    <name evidence="2" type="ORF">ASKIR_0769</name>
    <name evidence="3" type="ORF">CP959_09825</name>
</gene>
<feature type="compositionally biased region" description="Basic and acidic residues" evidence="1">
    <location>
        <begin position="1"/>
        <end position="11"/>
    </location>
</feature>